<accession>A0A4D5S639</accession>
<dbReference type="PANTHER" id="PTHR24060">
    <property type="entry name" value="METABOTROPIC GLUTAMATE RECEPTOR"/>
    <property type="match status" value="1"/>
</dbReference>
<feature type="signal peptide" evidence="13">
    <location>
        <begin position="1"/>
        <end position="20"/>
    </location>
</feature>
<dbReference type="VEuPathDB" id="VectorBase:ISCI009984"/>
<feature type="transmembrane region" description="Helical" evidence="12">
    <location>
        <begin position="595"/>
        <end position="619"/>
    </location>
</feature>
<dbReference type="FunFam" id="3.40.50.2300:FF:000145">
    <property type="entry name" value="Glutamate receptor, metabotropic"/>
    <property type="match status" value="1"/>
</dbReference>
<dbReference type="VEuPathDB" id="VectorBase:ISCW009984"/>
<dbReference type="VEuPathDB" id="VectorBase:ISCP_035438"/>
<keyword evidence="13" id="KW-0732">Signal</keyword>
<evidence type="ECO:0000256" key="6">
    <source>
        <dbReference type="ARBA" id="ARBA00023040"/>
    </source>
</evidence>
<dbReference type="PROSITE" id="PS50259">
    <property type="entry name" value="G_PROTEIN_RECEP_F3_4"/>
    <property type="match status" value="1"/>
</dbReference>
<feature type="transmembrane region" description="Helical" evidence="12">
    <location>
        <begin position="752"/>
        <end position="773"/>
    </location>
</feature>
<dbReference type="InterPro" id="IPR001828">
    <property type="entry name" value="ANF_lig-bd_rcpt"/>
</dbReference>
<feature type="domain" description="G-protein coupled receptors family 3 profile" evidence="14">
    <location>
        <begin position="593"/>
        <end position="856"/>
    </location>
</feature>
<dbReference type="PRINTS" id="PR00248">
    <property type="entry name" value="GPCRMGR"/>
</dbReference>
<evidence type="ECO:0000256" key="10">
    <source>
        <dbReference type="ARBA" id="ARBA00023224"/>
    </source>
</evidence>
<dbReference type="VEuPathDB" id="VectorBase:ISCI016808"/>
<reference evidence="15" key="1">
    <citation type="submission" date="2019-04" db="EMBL/GenBank/DDBJ databases">
        <title>An insight into the mialome of Ixodes scapularis.</title>
        <authorList>
            <person name="Ribeiro J.M."/>
            <person name="Mather T.N."/>
            <person name="Karim S."/>
        </authorList>
    </citation>
    <scope>NUCLEOTIDE SEQUENCE</scope>
</reference>
<keyword evidence="6" id="KW-0297">G-protein coupled receptor</keyword>
<comment type="similarity">
    <text evidence="2">Belongs to the G-protein coupled receptor 3 family.</text>
</comment>
<feature type="transmembrane region" description="Helical" evidence="12">
    <location>
        <begin position="825"/>
        <end position="842"/>
    </location>
</feature>
<proteinExistence type="inferred from homology"/>
<dbReference type="FunFam" id="2.10.50.30:FF:000001">
    <property type="entry name" value="metabotropic glutamate receptor 1"/>
    <property type="match status" value="1"/>
</dbReference>
<evidence type="ECO:0000256" key="13">
    <source>
        <dbReference type="SAM" id="SignalP"/>
    </source>
</evidence>
<feature type="chain" id="PRO_5020024618" evidence="13">
    <location>
        <begin position="21"/>
        <end position="889"/>
    </location>
</feature>
<feature type="transmembrane region" description="Helical" evidence="12">
    <location>
        <begin position="663"/>
        <end position="680"/>
    </location>
</feature>
<organism evidence="15">
    <name type="scientific">Ixodes scapularis</name>
    <name type="common">Black-legged tick</name>
    <name type="synonym">Deer tick</name>
    <dbReference type="NCBI Taxonomy" id="6945"/>
    <lineage>
        <taxon>Eukaryota</taxon>
        <taxon>Metazoa</taxon>
        <taxon>Ecdysozoa</taxon>
        <taxon>Arthropoda</taxon>
        <taxon>Chelicerata</taxon>
        <taxon>Arachnida</taxon>
        <taxon>Acari</taxon>
        <taxon>Parasitiformes</taxon>
        <taxon>Ixodida</taxon>
        <taxon>Ixodoidea</taxon>
        <taxon>Ixodidae</taxon>
        <taxon>Ixodinae</taxon>
        <taxon>Ixodes</taxon>
    </lineage>
</organism>
<dbReference type="GO" id="GO:0005886">
    <property type="term" value="C:plasma membrane"/>
    <property type="evidence" value="ECO:0007669"/>
    <property type="project" value="UniProtKB-SubCell"/>
</dbReference>
<comment type="function">
    <text evidence="11">G-protein coupled receptor for glutamate. Ligand binding causes a conformation change that triggers signaling via guanine nucleotide-binding proteins (G proteins) and modulates the activity of down-stream effectors.</text>
</comment>
<evidence type="ECO:0000259" key="14">
    <source>
        <dbReference type="PROSITE" id="PS50259"/>
    </source>
</evidence>
<keyword evidence="8 15" id="KW-0675">Receptor</keyword>
<dbReference type="InterPro" id="IPR038550">
    <property type="entry name" value="GPCR_3_9-Cys_sf"/>
</dbReference>
<protein>
    <submittedName>
        <fullName evidence="15">Putative glutamate-gated metabotropic ion channel receptor</fullName>
    </submittedName>
</protein>
<dbReference type="InterPro" id="IPR000337">
    <property type="entry name" value="GPCR_3"/>
</dbReference>
<dbReference type="AlphaFoldDB" id="A0A4D5S639"/>
<keyword evidence="5 12" id="KW-1133">Transmembrane helix</keyword>
<dbReference type="InterPro" id="IPR028082">
    <property type="entry name" value="Peripla_BP_I"/>
</dbReference>
<dbReference type="VEuPathDB" id="VectorBase:ISCW016808"/>
<dbReference type="OrthoDB" id="6485920at2759"/>
<feature type="transmembrane region" description="Helical" evidence="12">
    <location>
        <begin position="785"/>
        <end position="805"/>
    </location>
</feature>
<evidence type="ECO:0000256" key="8">
    <source>
        <dbReference type="ARBA" id="ARBA00023170"/>
    </source>
</evidence>
<dbReference type="Pfam" id="PF00003">
    <property type="entry name" value="7tm_3"/>
    <property type="match status" value="1"/>
</dbReference>
<dbReference type="CDD" id="cd15285">
    <property type="entry name" value="7tmC_mGluR_group1"/>
    <property type="match status" value="1"/>
</dbReference>
<evidence type="ECO:0000256" key="7">
    <source>
        <dbReference type="ARBA" id="ARBA00023136"/>
    </source>
</evidence>
<dbReference type="Gene3D" id="3.40.50.2300">
    <property type="match status" value="2"/>
</dbReference>
<evidence type="ECO:0000256" key="11">
    <source>
        <dbReference type="ARBA" id="ARBA00054813"/>
    </source>
</evidence>
<keyword evidence="10" id="KW-0807">Transducer</keyword>
<dbReference type="InterPro" id="IPR011500">
    <property type="entry name" value="GPCR_3_9-Cys_dom"/>
</dbReference>
<keyword evidence="7 12" id="KW-0472">Membrane</keyword>
<evidence type="ECO:0000256" key="5">
    <source>
        <dbReference type="ARBA" id="ARBA00022989"/>
    </source>
</evidence>
<dbReference type="FunFam" id="3.40.50.2300:FF:000681">
    <property type="entry name" value="Metabotropic glutamate receptor-like Protein"/>
    <property type="match status" value="1"/>
</dbReference>
<evidence type="ECO:0000256" key="12">
    <source>
        <dbReference type="SAM" id="Phobius"/>
    </source>
</evidence>
<evidence type="ECO:0000313" key="15">
    <source>
        <dbReference type="EMBL" id="MOY43377.1"/>
    </source>
</evidence>
<dbReference type="GO" id="GO:0004930">
    <property type="term" value="F:G protein-coupled receptor activity"/>
    <property type="evidence" value="ECO:0007669"/>
    <property type="project" value="UniProtKB-KW"/>
</dbReference>
<evidence type="ECO:0000256" key="3">
    <source>
        <dbReference type="ARBA" id="ARBA00022475"/>
    </source>
</evidence>
<comment type="subcellular location">
    <subcellularLocation>
        <location evidence="1">Cell membrane</location>
        <topology evidence="1">Multi-pass membrane protein</topology>
    </subcellularLocation>
</comment>
<feature type="transmembrane region" description="Helical" evidence="12">
    <location>
        <begin position="631"/>
        <end position="651"/>
    </location>
</feature>
<sequence>MASFLQCLVALFATATLCGAVNVYYKSIKSEDFLIGALFPVHQPPHTIDTASRACGNIWEGPGIQRLEAALLIVDEINARTDLLPNSTLGIQIRDTCWYSPIALEQASHFIKLSAWLDTEYVDMPYPYKRKDADECDDAETKRNLVAVLGPSATAGAAEVQSLLRLFKIPQIGYSFTGQNLGVRERYGYYVSVVPLDDGEVRAMIDLVERFDWVFVSGVFTDQDGASREGLDTFRALATQRGICLSQSLPVPADAVDADYEDTVTALMDTPKARVVICFCATGTVKGLLAAMRRQNVSGHFILVASDAWTTDSTKLAGLEEDTVGSLVLRVHSDHDAAFESYYTSLEPSGNWRDPWFPEFWETKFRCSLNGTPSDDNTYQKPCTGEECLCDNYVQDAKLDGVRKGIYLVAHALDRMVREHCPDNDTDCARKVQVTAPQFLEYLDNGTSHLLNGTFPPCNRTQHSENGTAGCNATSPVRYDIMNFQKSNETGYEFVLVGTWGDDGLRMISEPQWRDAQDGVPVSRCSTPCPKGHVMLQESTLNLCCWKCIECGDYQYVATPYRCLDCEEGMWPNANHDGCDSIPQKYLQWTETASIIVMVVCSFVMLSTGAVATIYIRYITTPLIKASSRELSFVVLLGILCATASTFAVLAKPTPIVCAIERFMPAFGVATIHAAIFTKTNRIARILAVKESKMFSRKRRFMSTTSQLVITGLLILGQAIVSGTMLAIEPPGAQDFFAAPNQVSLICNTSELANFLGLSYDFLLILLCTVWAVKTRNVPENFNEAKMIGFAMYATVVIWIAYLAVYCGSERNRELSLCLAMNVSSFMVLMFLFIPKIYIVLFHPEKNVRSKFLTFKQDIGKEGVSTVEKTTVLYGYGSREAERPTAAPR</sequence>
<evidence type="ECO:0000256" key="2">
    <source>
        <dbReference type="ARBA" id="ARBA00007242"/>
    </source>
</evidence>
<dbReference type="SUPFAM" id="SSF53822">
    <property type="entry name" value="Periplasmic binding protein-like I"/>
    <property type="match status" value="1"/>
</dbReference>
<name>A0A4D5S639_IXOSC</name>
<dbReference type="Pfam" id="PF01094">
    <property type="entry name" value="ANF_receptor"/>
    <property type="match status" value="1"/>
</dbReference>
<dbReference type="Pfam" id="PF07562">
    <property type="entry name" value="NCD3G"/>
    <property type="match status" value="1"/>
</dbReference>
<keyword evidence="4 12" id="KW-0812">Transmembrane</keyword>
<evidence type="ECO:0000256" key="4">
    <source>
        <dbReference type="ARBA" id="ARBA00022692"/>
    </source>
</evidence>
<keyword evidence="9" id="KW-0325">Glycoprotein</keyword>
<feature type="transmembrane region" description="Helical" evidence="12">
    <location>
        <begin position="701"/>
        <end position="721"/>
    </location>
</feature>
<keyword evidence="3" id="KW-1003">Cell membrane</keyword>
<evidence type="ECO:0000256" key="9">
    <source>
        <dbReference type="ARBA" id="ARBA00023180"/>
    </source>
</evidence>
<dbReference type="InterPro" id="IPR017978">
    <property type="entry name" value="GPCR_3_C"/>
</dbReference>
<dbReference type="InterPro" id="IPR050726">
    <property type="entry name" value="mGluR"/>
</dbReference>
<evidence type="ECO:0000256" key="1">
    <source>
        <dbReference type="ARBA" id="ARBA00004651"/>
    </source>
</evidence>
<dbReference type="EMBL" id="GHJT01009406">
    <property type="protein sequence ID" value="MOY43377.1"/>
    <property type="molecule type" value="Transcribed_RNA"/>
</dbReference>
<dbReference type="Gene3D" id="2.10.50.30">
    <property type="entry name" value="GPCR, family 3, nine cysteines domain"/>
    <property type="match status" value="1"/>
</dbReference>